<reference evidence="2" key="1">
    <citation type="journal article" date="2020" name="Nat. Commun.">
        <title>Genome assembly of wild tea tree DASZ reveals pedigree and selection history of tea varieties.</title>
        <authorList>
            <person name="Zhang W."/>
            <person name="Zhang Y."/>
            <person name="Qiu H."/>
            <person name="Guo Y."/>
            <person name="Wan H."/>
            <person name="Zhang X."/>
            <person name="Scossa F."/>
            <person name="Alseekh S."/>
            <person name="Zhang Q."/>
            <person name="Wang P."/>
            <person name="Xu L."/>
            <person name="Schmidt M.H."/>
            <person name="Jia X."/>
            <person name="Li D."/>
            <person name="Zhu A."/>
            <person name="Guo F."/>
            <person name="Chen W."/>
            <person name="Ni D."/>
            <person name="Usadel B."/>
            <person name="Fernie A.R."/>
            <person name="Wen W."/>
        </authorList>
    </citation>
    <scope>NUCLEOTIDE SEQUENCE [LARGE SCALE GENOMIC DNA]</scope>
    <source>
        <strain evidence="2">cv. G240</strain>
    </source>
</reference>
<dbReference type="Proteomes" id="UP000593564">
    <property type="component" value="Unassembled WGS sequence"/>
</dbReference>
<organism evidence="1 2">
    <name type="scientific">Camellia sinensis</name>
    <name type="common">Tea plant</name>
    <name type="synonym">Thea sinensis</name>
    <dbReference type="NCBI Taxonomy" id="4442"/>
    <lineage>
        <taxon>Eukaryota</taxon>
        <taxon>Viridiplantae</taxon>
        <taxon>Streptophyta</taxon>
        <taxon>Embryophyta</taxon>
        <taxon>Tracheophyta</taxon>
        <taxon>Spermatophyta</taxon>
        <taxon>Magnoliopsida</taxon>
        <taxon>eudicotyledons</taxon>
        <taxon>Gunneridae</taxon>
        <taxon>Pentapetalae</taxon>
        <taxon>asterids</taxon>
        <taxon>Ericales</taxon>
        <taxon>Theaceae</taxon>
        <taxon>Camellia</taxon>
    </lineage>
</organism>
<accession>A0A7J7HU52</accession>
<dbReference type="InterPro" id="IPR004158">
    <property type="entry name" value="DUF247_pln"/>
</dbReference>
<evidence type="ECO:0000313" key="1">
    <source>
        <dbReference type="EMBL" id="KAF5956372.1"/>
    </source>
</evidence>
<dbReference type="AlphaFoldDB" id="A0A7J7HU52"/>
<comment type="caution">
    <text evidence="1">The sequence shown here is derived from an EMBL/GenBank/DDBJ whole genome shotgun (WGS) entry which is preliminary data.</text>
</comment>
<keyword evidence="2" id="KW-1185">Reference proteome</keyword>
<dbReference type="EMBL" id="JACBKZ010000002">
    <property type="protein sequence ID" value="KAF5956372.1"/>
    <property type="molecule type" value="Genomic_DNA"/>
</dbReference>
<name>A0A7J7HU52_CAMSI</name>
<reference evidence="1 2" key="2">
    <citation type="submission" date="2020-07" db="EMBL/GenBank/DDBJ databases">
        <title>Genome assembly of wild tea tree DASZ reveals pedigree and selection history of tea varieties.</title>
        <authorList>
            <person name="Zhang W."/>
        </authorList>
    </citation>
    <scope>NUCLEOTIDE SEQUENCE [LARGE SCALE GENOMIC DNA]</scope>
    <source>
        <strain evidence="2">cv. G240</strain>
        <tissue evidence="1">Leaf</tissue>
    </source>
</reference>
<gene>
    <name evidence="1" type="ORF">HYC85_003597</name>
</gene>
<sequence>MDSIFGSSRDSEKRWWTQVSKILEKDQTNGVHPVWIFRVPKTLSTFKPDAYVPLLMGLGPYHRFWPELYEMERYKLVAATKVRREHFPTREFQELVDTLKEKEDEI</sequence>
<proteinExistence type="predicted"/>
<evidence type="ECO:0000313" key="2">
    <source>
        <dbReference type="Proteomes" id="UP000593564"/>
    </source>
</evidence>
<protein>
    <submittedName>
        <fullName evidence="1">Uncharacterized protein</fullName>
    </submittedName>
</protein>
<dbReference type="Pfam" id="PF03140">
    <property type="entry name" value="DUF247"/>
    <property type="match status" value="1"/>
</dbReference>